<dbReference type="EMBL" id="QREG01000001">
    <property type="protein sequence ID" value="REE05511.1"/>
    <property type="molecule type" value="Genomic_DNA"/>
</dbReference>
<keyword evidence="5" id="KW-1185">Reference proteome</keyword>
<dbReference type="InterPro" id="IPR013830">
    <property type="entry name" value="SGNH_hydro"/>
</dbReference>
<evidence type="ECO:0000259" key="3">
    <source>
        <dbReference type="Pfam" id="PF13472"/>
    </source>
</evidence>
<dbReference type="PANTHER" id="PTHR43695">
    <property type="entry name" value="PUTATIVE (AFU_ORTHOLOGUE AFUA_2G17250)-RELATED"/>
    <property type="match status" value="1"/>
</dbReference>
<dbReference type="CDD" id="cd01821">
    <property type="entry name" value="Rhamnogalacturan_acetylesterase_like"/>
    <property type="match status" value="1"/>
</dbReference>
<dbReference type="AlphaFoldDB" id="A0A3D9LGM0"/>
<name>A0A3D9LGM0_MARFU</name>
<gene>
    <name evidence="4" type="ORF">C7460_10126</name>
</gene>
<dbReference type="GO" id="GO:0016788">
    <property type="term" value="F:hydrolase activity, acting on ester bonds"/>
    <property type="evidence" value="ECO:0007669"/>
    <property type="project" value="UniProtKB-ARBA"/>
</dbReference>
<keyword evidence="2" id="KW-0378">Hydrolase</keyword>
<evidence type="ECO:0000313" key="4">
    <source>
        <dbReference type="EMBL" id="REE05511.1"/>
    </source>
</evidence>
<comment type="caution">
    <text evidence="4">The sequence shown here is derived from an EMBL/GenBank/DDBJ whole genome shotgun (WGS) entry which is preliminary data.</text>
</comment>
<dbReference type="InterPro" id="IPR037459">
    <property type="entry name" value="RhgT-like"/>
</dbReference>
<dbReference type="PANTHER" id="PTHR43695:SF1">
    <property type="entry name" value="RHAMNOGALACTURONAN ACETYLESTERASE"/>
    <property type="match status" value="1"/>
</dbReference>
<evidence type="ECO:0000256" key="2">
    <source>
        <dbReference type="ARBA" id="ARBA00022801"/>
    </source>
</evidence>
<proteinExistence type="inferred from homology"/>
<dbReference type="Proteomes" id="UP000256779">
    <property type="component" value="Unassembled WGS sequence"/>
</dbReference>
<feature type="domain" description="SGNH hydrolase-type esterase" evidence="3">
    <location>
        <begin position="29"/>
        <end position="232"/>
    </location>
</feature>
<protein>
    <submittedName>
        <fullName evidence="4">Lysophospholipase L1-like esterase</fullName>
    </submittedName>
</protein>
<dbReference type="InterPro" id="IPR036514">
    <property type="entry name" value="SGNH_hydro_sf"/>
</dbReference>
<accession>A0A3D9LGM0</accession>
<evidence type="ECO:0000256" key="1">
    <source>
        <dbReference type="ARBA" id="ARBA00008668"/>
    </source>
</evidence>
<dbReference type="OrthoDB" id="9807041at2"/>
<dbReference type="Gene3D" id="3.40.50.1110">
    <property type="entry name" value="SGNH hydrolase"/>
    <property type="match status" value="1"/>
</dbReference>
<reference evidence="4 5" key="1">
    <citation type="submission" date="2018-07" db="EMBL/GenBank/DDBJ databases">
        <title>Genomic Encyclopedia of Type Strains, Phase IV (KMG-IV): sequencing the most valuable type-strain genomes for metagenomic binning, comparative biology and taxonomic classification.</title>
        <authorList>
            <person name="Goeker M."/>
        </authorList>
    </citation>
    <scope>NUCLEOTIDE SEQUENCE [LARGE SCALE GENOMIC DNA]</scope>
    <source>
        <strain evidence="4 5">DSM 4134</strain>
    </source>
</reference>
<organism evidence="4 5">
    <name type="scientific">Marinoscillum furvescens DSM 4134</name>
    <dbReference type="NCBI Taxonomy" id="1122208"/>
    <lineage>
        <taxon>Bacteria</taxon>
        <taxon>Pseudomonadati</taxon>
        <taxon>Bacteroidota</taxon>
        <taxon>Cytophagia</taxon>
        <taxon>Cytophagales</taxon>
        <taxon>Reichenbachiellaceae</taxon>
        <taxon>Marinoscillum</taxon>
    </lineage>
</organism>
<dbReference type="RefSeq" id="WP_115866035.1">
    <property type="nucleotide sequence ID" value="NZ_QREG01000001.1"/>
</dbReference>
<dbReference type="SUPFAM" id="SSF52266">
    <property type="entry name" value="SGNH hydrolase"/>
    <property type="match status" value="1"/>
</dbReference>
<sequence>MTNRIILSVVSLWIITSFIPIQDKPTLYLIGDSTVKNGSGQGADKLWGWGSILADYLDTSQVRVVNKAIGGRSSRTFITEGRWKSVHDNLQPGDIVLIQFGHNDGGAINDDFRARGTIKGNGEEFMEIDNLLTKRREVVKSYGWYLRKYIADTKAKGATPIVCSLVARNQWDGNKVKRSDYAKWAEEAAKQEGAYFINLHELVAEKYEKLGQGYVTDSLFLEDHTHTNRKGATINAQIVALALSLLQDESIPSLVK</sequence>
<evidence type="ECO:0000313" key="5">
    <source>
        <dbReference type="Proteomes" id="UP000256779"/>
    </source>
</evidence>
<comment type="similarity">
    <text evidence="1">Belongs to the 'GDSL' lipolytic enzyme family.</text>
</comment>
<dbReference type="Pfam" id="PF13472">
    <property type="entry name" value="Lipase_GDSL_2"/>
    <property type="match status" value="1"/>
</dbReference>